<reference evidence="2" key="1">
    <citation type="submission" date="2023-04" db="EMBL/GenBank/DDBJ databases">
        <title>Phytophthora fragariaefolia NBRC 109709.</title>
        <authorList>
            <person name="Ichikawa N."/>
            <person name="Sato H."/>
            <person name="Tonouchi N."/>
        </authorList>
    </citation>
    <scope>NUCLEOTIDE SEQUENCE</scope>
    <source>
        <strain evidence="2">NBRC 109709</strain>
    </source>
</reference>
<feature type="region of interest" description="Disordered" evidence="1">
    <location>
        <begin position="262"/>
        <end position="287"/>
    </location>
</feature>
<proteinExistence type="predicted"/>
<dbReference type="OrthoDB" id="60284at2759"/>
<name>A0A9W6TVY6_9STRA</name>
<keyword evidence="3" id="KW-1185">Reference proteome</keyword>
<dbReference type="AlphaFoldDB" id="A0A9W6TVY6"/>
<evidence type="ECO:0000313" key="3">
    <source>
        <dbReference type="Proteomes" id="UP001165121"/>
    </source>
</evidence>
<evidence type="ECO:0000313" key="2">
    <source>
        <dbReference type="EMBL" id="GMF20943.1"/>
    </source>
</evidence>
<dbReference type="Proteomes" id="UP001165121">
    <property type="component" value="Unassembled WGS sequence"/>
</dbReference>
<accession>A0A9W6TVY6</accession>
<feature type="compositionally biased region" description="Polar residues" evidence="1">
    <location>
        <begin position="262"/>
        <end position="279"/>
    </location>
</feature>
<sequence length="316" mass="35859">MISNAPMYPGAKDPTDKQPVPHPYRKKSAAEYNIVTNVPHNGSSVLPPSTTASPSRKPYREFNILTNKYGIILLPMLALKSQEAAQAKRIAAQKYFKTRMFDPVRVTYVGEDREKEFLVRRHEEQQLHGKDRVLLLPPREQFSEGRLYNILNQRIINSAKLATMKAKDQRVLNKIKKTAYETKMREVGESQQMRETDLCLNRYAHERHIESHFHGYDVISNQPYIGRGTKTIVHPRTHAQLTAWQAIESGLLLNNRIASKLSPGTASTRPPSNPVSQVVGTPDVHNSERKPNILVVDQSSSATQVSLLQQVYFLTL</sequence>
<dbReference type="EMBL" id="BSXT01000213">
    <property type="protein sequence ID" value="GMF20943.1"/>
    <property type="molecule type" value="Genomic_DNA"/>
</dbReference>
<feature type="region of interest" description="Disordered" evidence="1">
    <location>
        <begin position="1"/>
        <end position="23"/>
    </location>
</feature>
<evidence type="ECO:0000256" key="1">
    <source>
        <dbReference type="SAM" id="MobiDB-lite"/>
    </source>
</evidence>
<organism evidence="2 3">
    <name type="scientific">Phytophthora fragariaefolia</name>
    <dbReference type="NCBI Taxonomy" id="1490495"/>
    <lineage>
        <taxon>Eukaryota</taxon>
        <taxon>Sar</taxon>
        <taxon>Stramenopiles</taxon>
        <taxon>Oomycota</taxon>
        <taxon>Peronosporomycetes</taxon>
        <taxon>Peronosporales</taxon>
        <taxon>Peronosporaceae</taxon>
        <taxon>Phytophthora</taxon>
    </lineage>
</organism>
<gene>
    <name evidence="2" type="ORF">Pfra01_000263500</name>
</gene>
<protein>
    <submittedName>
        <fullName evidence="2">Unnamed protein product</fullName>
    </submittedName>
</protein>
<comment type="caution">
    <text evidence="2">The sequence shown here is derived from an EMBL/GenBank/DDBJ whole genome shotgun (WGS) entry which is preliminary data.</text>
</comment>